<protein>
    <submittedName>
        <fullName evidence="1">Class I SAM-dependent methyltransferase</fullName>
    </submittedName>
</protein>
<dbReference type="Proteomes" id="UP000546126">
    <property type="component" value="Unassembled WGS sequence"/>
</dbReference>
<dbReference type="PANTHER" id="PTHR43861:SF1">
    <property type="entry name" value="TRANS-ACONITATE 2-METHYLTRANSFERASE"/>
    <property type="match status" value="1"/>
</dbReference>
<dbReference type="GO" id="GO:0032259">
    <property type="term" value="P:methylation"/>
    <property type="evidence" value="ECO:0007669"/>
    <property type="project" value="UniProtKB-KW"/>
</dbReference>
<dbReference type="SUPFAM" id="SSF53335">
    <property type="entry name" value="S-adenosyl-L-methionine-dependent methyltransferases"/>
    <property type="match status" value="1"/>
</dbReference>
<dbReference type="Pfam" id="PF13489">
    <property type="entry name" value="Methyltransf_23"/>
    <property type="match status" value="1"/>
</dbReference>
<gene>
    <name evidence="1" type="ORF">HT134_00985</name>
</gene>
<dbReference type="InterPro" id="IPR029063">
    <property type="entry name" value="SAM-dependent_MTases_sf"/>
</dbReference>
<name>A0A7Y6M9E9_9ACTN</name>
<dbReference type="EMBL" id="JABWGO010000001">
    <property type="protein sequence ID" value="NUW38705.1"/>
    <property type="molecule type" value="Genomic_DNA"/>
</dbReference>
<proteinExistence type="predicted"/>
<dbReference type="GO" id="GO:0008168">
    <property type="term" value="F:methyltransferase activity"/>
    <property type="evidence" value="ECO:0007669"/>
    <property type="project" value="UniProtKB-KW"/>
</dbReference>
<dbReference type="PANTHER" id="PTHR43861">
    <property type="entry name" value="TRANS-ACONITATE 2-METHYLTRANSFERASE-RELATED"/>
    <property type="match status" value="1"/>
</dbReference>
<keyword evidence="1" id="KW-0489">Methyltransferase</keyword>
<evidence type="ECO:0000313" key="1">
    <source>
        <dbReference type="EMBL" id="NUW38705.1"/>
    </source>
</evidence>
<dbReference type="AlphaFoldDB" id="A0A7Y6M9E9"/>
<reference evidence="1 2" key="1">
    <citation type="submission" date="2020-06" db="EMBL/GenBank/DDBJ databases">
        <authorList>
            <person name="Chanama M."/>
        </authorList>
    </citation>
    <scope>NUCLEOTIDE SEQUENCE [LARGE SCALE GENOMIC DNA]</scope>
    <source>
        <strain evidence="1 2">TBRC6557</strain>
    </source>
</reference>
<organism evidence="1 2">
    <name type="scientific">Nonomuraea rhodomycinica</name>
    <dbReference type="NCBI Taxonomy" id="1712872"/>
    <lineage>
        <taxon>Bacteria</taxon>
        <taxon>Bacillati</taxon>
        <taxon>Actinomycetota</taxon>
        <taxon>Actinomycetes</taxon>
        <taxon>Streptosporangiales</taxon>
        <taxon>Streptosporangiaceae</taxon>
        <taxon>Nonomuraea</taxon>
    </lineage>
</organism>
<dbReference type="CDD" id="cd02440">
    <property type="entry name" value="AdoMet_MTases"/>
    <property type="match status" value="1"/>
</dbReference>
<evidence type="ECO:0000313" key="2">
    <source>
        <dbReference type="Proteomes" id="UP000546126"/>
    </source>
</evidence>
<accession>A0A7Y6M9E9</accession>
<comment type="caution">
    <text evidence="1">The sequence shown here is derived from an EMBL/GenBank/DDBJ whole genome shotgun (WGS) entry which is preliminary data.</text>
</comment>
<dbReference type="Gene3D" id="3.40.50.150">
    <property type="entry name" value="Vaccinia Virus protein VP39"/>
    <property type="match status" value="1"/>
</dbReference>
<keyword evidence="1" id="KW-0808">Transferase</keyword>
<sequence>MEGFNAAMYGERIADVYDQHFSVEPDLTAKQLNVLSNLHQSGRVLEVGAGTGRIALPLALAGKDVHAIDISPKMLSVLKEKAAAQAATLEIELLDIAEEAPAGKYGLITCLFNTFYMLGGHDEQRRALENLSSCISEDGVLVIETWLMSERQKQDESFTQTLLIRRILPDEVVLSAILVDREDSRLDIGDIHFTKDGIRLFPHQAHYLTLEEMDSLCKQAGFILLDRWSDWNMTPFAAGLTDVISLYRLAPRTMEDDV</sequence>
<keyword evidence="2" id="KW-1185">Reference proteome</keyword>